<name>A0AAN5CYS5_9BILA</name>
<keyword evidence="2" id="KW-1185">Reference proteome</keyword>
<sequence length="101" mass="11722">ATESCCPNGAKECIRCNKRSIEETSEKGEDTCISDCQKKGFSWEVCTRKCPRKRSAEESWPILKKDWCWLQGLVYNYATDNAQRSRKRMKRGLRRASAIVR</sequence>
<comment type="caution">
    <text evidence="1">The sequence shown here is derived from an EMBL/GenBank/DDBJ whole genome shotgun (WGS) entry which is preliminary data.</text>
</comment>
<reference evidence="2" key="1">
    <citation type="submission" date="2022-10" db="EMBL/GenBank/DDBJ databases">
        <title>Genome assembly of Pristionchus species.</title>
        <authorList>
            <person name="Yoshida K."/>
            <person name="Sommer R.J."/>
        </authorList>
    </citation>
    <scope>NUCLEOTIDE SEQUENCE [LARGE SCALE GENOMIC DNA]</scope>
    <source>
        <strain evidence="2">RS5460</strain>
    </source>
</reference>
<evidence type="ECO:0000313" key="1">
    <source>
        <dbReference type="EMBL" id="GMR52584.1"/>
    </source>
</evidence>
<dbReference type="EMBL" id="BTRK01000005">
    <property type="protein sequence ID" value="GMR52584.1"/>
    <property type="molecule type" value="Genomic_DNA"/>
</dbReference>
<proteinExistence type="predicted"/>
<protein>
    <submittedName>
        <fullName evidence="1">Uncharacterized protein</fullName>
    </submittedName>
</protein>
<evidence type="ECO:0000313" key="2">
    <source>
        <dbReference type="Proteomes" id="UP001328107"/>
    </source>
</evidence>
<accession>A0AAN5CYS5</accession>
<gene>
    <name evidence="1" type="ORF">PMAYCL1PPCAC_22779</name>
</gene>
<organism evidence="1 2">
    <name type="scientific">Pristionchus mayeri</name>
    <dbReference type="NCBI Taxonomy" id="1317129"/>
    <lineage>
        <taxon>Eukaryota</taxon>
        <taxon>Metazoa</taxon>
        <taxon>Ecdysozoa</taxon>
        <taxon>Nematoda</taxon>
        <taxon>Chromadorea</taxon>
        <taxon>Rhabditida</taxon>
        <taxon>Rhabditina</taxon>
        <taxon>Diplogasteromorpha</taxon>
        <taxon>Diplogasteroidea</taxon>
        <taxon>Neodiplogasteridae</taxon>
        <taxon>Pristionchus</taxon>
    </lineage>
</organism>
<feature type="non-terminal residue" evidence="1">
    <location>
        <position position="1"/>
    </location>
</feature>
<dbReference type="AlphaFoldDB" id="A0AAN5CYS5"/>
<dbReference type="Proteomes" id="UP001328107">
    <property type="component" value="Unassembled WGS sequence"/>
</dbReference>